<dbReference type="AlphaFoldDB" id="A0A1A9ZYP2"/>
<dbReference type="Proteomes" id="UP000092445">
    <property type="component" value="Unassembled WGS sequence"/>
</dbReference>
<organism evidence="1 2">
    <name type="scientific">Glossina pallidipes</name>
    <name type="common">Tsetse fly</name>
    <dbReference type="NCBI Taxonomy" id="7398"/>
    <lineage>
        <taxon>Eukaryota</taxon>
        <taxon>Metazoa</taxon>
        <taxon>Ecdysozoa</taxon>
        <taxon>Arthropoda</taxon>
        <taxon>Hexapoda</taxon>
        <taxon>Insecta</taxon>
        <taxon>Pterygota</taxon>
        <taxon>Neoptera</taxon>
        <taxon>Endopterygota</taxon>
        <taxon>Diptera</taxon>
        <taxon>Brachycera</taxon>
        <taxon>Muscomorpha</taxon>
        <taxon>Hippoboscoidea</taxon>
        <taxon>Glossinidae</taxon>
        <taxon>Glossina</taxon>
    </lineage>
</organism>
<keyword evidence="2" id="KW-1185">Reference proteome</keyword>
<reference evidence="2" key="1">
    <citation type="submission" date="2014-03" db="EMBL/GenBank/DDBJ databases">
        <authorList>
            <person name="Aksoy S."/>
            <person name="Warren W."/>
            <person name="Wilson R.K."/>
        </authorList>
    </citation>
    <scope>NUCLEOTIDE SEQUENCE [LARGE SCALE GENOMIC DNA]</scope>
    <source>
        <strain evidence="2">IAEA</strain>
    </source>
</reference>
<name>A0A1A9ZYP2_GLOPL</name>
<evidence type="ECO:0000313" key="2">
    <source>
        <dbReference type="Proteomes" id="UP000092445"/>
    </source>
</evidence>
<evidence type="ECO:0000313" key="1">
    <source>
        <dbReference type="EnsemblMetazoa" id="GPAI029058-PA"/>
    </source>
</evidence>
<proteinExistence type="predicted"/>
<dbReference type="EnsemblMetazoa" id="GPAI029058-RA">
    <property type="protein sequence ID" value="GPAI029058-PA"/>
    <property type="gene ID" value="GPAI029058"/>
</dbReference>
<accession>A0A1A9ZYP2</accession>
<protein>
    <submittedName>
        <fullName evidence="1">Uncharacterized protein</fullName>
    </submittedName>
</protein>
<dbReference type="VEuPathDB" id="VectorBase:GPAI029058"/>
<sequence length="153" mass="17663">MKVRLRRTQNHGHLVASLQNYPIDKFVTSHIFNYHDFNIFGSRQLVIENINGSIYAVRSKKQLQTNDDKRLKGTNILDNNVLHHVLSWNSIPRASSSKIKVSSAIDFKCIMFYIRKHLQAKTFSALVSTERNFIFLQITASVRIEDNSFSHDG</sequence>
<reference evidence="1" key="2">
    <citation type="submission" date="2020-05" db="UniProtKB">
        <authorList>
            <consortium name="EnsemblMetazoa"/>
        </authorList>
    </citation>
    <scope>IDENTIFICATION</scope>
    <source>
        <strain evidence="1">IAEA</strain>
    </source>
</reference>